<evidence type="ECO:0000313" key="2">
    <source>
        <dbReference type="Proteomes" id="UP000252015"/>
    </source>
</evidence>
<gene>
    <name evidence="1" type="ORF">MSP7336_01823</name>
</gene>
<keyword evidence="2" id="KW-1185">Reference proteome</keyword>
<sequence length="72" mass="7777">MADQLTFPACVIPGCTNVVAAVREPCASCTRAFGPMLRHNPGSPPLTAEEISERDSYTHRAYAVQRQIGCGR</sequence>
<reference evidence="1 2" key="1">
    <citation type="submission" date="2018-05" db="EMBL/GenBank/DDBJ databases">
        <authorList>
            <consortium name="IHU Genomes"/>
        </authorList>
    </citation>
    <scope>NUCLEOTIDE SEQUENCE [LARGE SCALE GENOMIC DNA]</scope>
    <source>
        <strain evidence="1 2">P7336</strain>
    </source>
</reference>
<evidence type="ECO:0000313" key="1">
    <source>
        <dbReference type="EMBL" id="SRX93584.1"/>
    </source>
</evidence>
<organism evidence="1 2">
    <name type="scientific">Mycobacterium shimoidei</name>
    <dbReference type="NCBI Taxonomy" id="29313"/>
    <lineage>
        <taxon>Bacteria</taxon>
        <taxon>Bacillati</taxon>
        <taxon>Actinomycetota</taxon>
        <taxon>Actinomycetes</taxon>
        <taxon>Mycobacteriales</taxon>
        <taxon>Mycobacteriaceae</taxon>
        <taxon>Mycobacterium</taxon>
    </lineage>
</organism>
<dbReference type="EMBL" id="UEGW01000001">
    <property type="protein sequence ID" value="SRX93584.1"/>
    <property type="molecule type" value="Genomic_DNA"/>
</dbReference>
<name>A0A375YXG0_MYCSH</name>
<protein>
    <submittedName>
        <fullName evidence="1">Uncharacterized protein</fullName>
    </submittedName>
</protein>
<proteinExistence type="predicted"/>
<accession>A0A375YXG0</accession>
<dbReference type="Proteomes" id="UP000252015">
    <property type="component" value="Unassembled WGS sequence"/>
</dbReference>
<dbReference type="AlphaFoldDB" id="A0A375YXG0"/>
<dbReference type="RefSeq" id="WP_113963561.1">
    <property type="nucleotide sequence ID" value="NZ_UEGW01000001.1"/>
</dbReference>